<gene>
    <name evidence="3" type="ORF">WICMUC_003672</name>
</gene>
<keyword evidence="4" id="KW-1185">Reference proteome</keyword>
<dbReference type="GO" id="GO:0071008">
    <property type="term" value="C:U2-type post-mRNA release spliceosomal complex"/>
    <property type="evidence" value="ECO:0007669"/>
    <property type="project" value="InterPro"/>
</dbReference>
<evidence type="ECO:0000256" key="1">
    <source>
        <dbReference type="SAM" id="Coils"/>
    </source>
</evidence>
<organism evidence="3 4">
    <name type="scientific">Wickerhamomyces mucosus</name>
    <dbReference type="NCBI Taxonomy" id="1378264"/>
    <lineage>
        <taxon>Eukaryota</taxon>
        <taxon>Fungi</taxon>
        <taxon>Dikarya</taxon>
        <taxon>Ascomycota</taxon>
        <taxon>Saccharomycotina</taxon>
        <taxon>Saccharomycetes</taxon>
        <taxon>Phaffomycetales</taxon>
        <taxon>Wickerhamomycetaceae</taxon>
        <taxon>Wickerhamomyces</taxon>
    </lineage>
</organism>
<dbReference type="GO" id="GO:0000390">
    <property type="term" value="P:spliceosomal complex disassembly"/>
    <property type="evidence" value="ECO:0007669"/>
    <property type="project" value="InterPro"/>
</dbReference>
<dbReference type="OrthoDB" id="10628504at2759"/>
<keyword evidence="1" id="KW-0175">Coiled coil</keyword>
<reference evidence="3" key="2">
    <citation type="submission" date="2021-01" db="EMBL/GenBank/DDBJ databases">
        <authorList>
            <person name="Schikora-Tamarit M.A."/>
        </authorList>
    </citation>
    <scope>NUCLEOTIDE SEQUENCE</scope>
    <source>
        <strain evidence="3">CBS6341</strain>
    </source>
</reference>
<evidence type="ECO:0000313" key="4">
    <source>
        <dbReference type="Proteomes" id="UP000769528"/>
    </source>
</evidence>
<feature type="region of interest" description="Disordered" evidence="2">
    <location>
        <begin position="1"/>
        <end position="43"/>
    </location>
</feature>
<accession>A0A9P8TCK9</accession>
<comment type="caution">
    <text evidence="3">The sequence shown here is derived from an EMBL/GenBank/DDBJ whole genome shotgun (WGS) entry which is preliminary data.</text>
</comment>
<dbReference type="EMBL" id="JAEUBF010000974">
    <property type="protein sequence ID" value="KAH3673565.1"/>
    <property type="molecule type" value="Genomic_DNA"/>
</dbReference>
<feature type="compositionally biased region" description="Basic residues" evidence="2">
    <location>
        <begin position="1"/>
        <end position="10"/>
    </location>
</feature>
<protein>
    <submittedName>
        <fullName evidence="3">Uncharacterized protein</fullName>
    </submittedName>
</protein>
<evidence type="ECO:0000313" key="3">
    <source>
        <dbReference type="EMBL" id="KAH3673565.1"/>
    </source>
</evidence>
<dbReference type="Proteomes" id="UP000769528">
    <property type="component" value="Unassembled WGS sequence"/>
</dbReference>
<evidence type="ECO:0000256" key="2">
    <source>
        <dbReference type="SAM" id="MobiDB-lite"/>
    </source>
</evidence>
<dbReference type="InterPro" id="IPR028211">
    <property type="entry name" value="Ntr2"/>
</dbReference>
<reference evidence="3" key="1">
    <citation type="journal article" date="2021" name="Open Biol.">
        <title>Shared evolutionary footprints suggest mitochondrial oxidative damage underlies multiple complex I losses in fungi.</title>
        <authorList>
            <person name="Schikora-Tamarit M.A."/>
            <person name="Marcet-Houben M."/>
            <person name="Nosek J."/>
            <person name="Gabaldon T."/>
        </authorList>
    </citation>
    <scope>NUCLEOTIDE SEQUENCE</scope>
    <source>
        <strain evidence="3">CBS6341</strain>
    </source>
</reference>
<feature type="coiled-coil region" evidence="1">
    <location>
        <begin position="197"/>
        <end position="238"/>
    </location>
</feature>
<name>A0A9P8TCK9_9ASCO</name>
<dbReference type="AlphaFoldDB" id="A0A9P8TCK9"/>
<proteinExistence type="predicted"/>
<sequence>MSLRKPKHVIISHNQSDDDDNNDIEEIKPKNEENDFGSVPNDFDDLKEKFAKQKQVKINKIDNNVENDDMKDTTTLSFEKQILPERDFISLNDADTKIYIPEAKEEVEHENIDTFDEGDDGRLPITDNEKAFEKKLEELGIKQELYQAELSGDDDVSDWEASKIKSGSLGNPSNIFKKHQLPKLNLIRDDETLHKELESIASKLSQLKVEKQEIEEGIEREESMLKRYDDKFNELVSQLQQIAP</sequence>
<dbReference type="Pfam" id="PF15458">
    <property type="entry name" value="NTR2"/>
    <property type="match status" value="1"/>
</dbReference>